<dbReference type="OrthoDB" id="44820at2759"/>
<dbReference type="PANTHER" id="PTHR34123">
    <property type="entry name" value="OS04G0578200 PROTEIN"/>
    <property type="match status" value="1"/>
</dbReference>
<dbReference type="PANTHER" id="PTHR34123:SF1">
    <property type="entry name" value="OS04G0578200 PROTEIN"/>
    <property type="match status" value="1"/>
</dbReference>
<reference evidence="2 3" key="1">
    <citation type="submission" date="2017-03" db="EMBL/GenBank/DDBJ databases">
        <title>WGS assembly of Porphyra umbilicalis.</title>
        <authorList>
            <person name="Brawley S.H."/>
            <person name="Blouin N.A."/>
            <person name="Ficko-Blean E."/>
            <person name="Wheeler G.L."/>
            <person name="Lohr M."/>
            <person name="Goodson H.V."/>
            <person name="Jenkins J.W."/>
            <person name="Blaby-Haas C.E."/>
            <person name="Helliwell K.E."/>
            <person name="Chan C."/>
            <person name="Marriage T."/>
            <person name="Bhattacharya D."/>
            <person name="Klein A.S."/>
            <person name="Badis Y."/>
            <person name="Brodie J."/>
            <person name="Cao Y."/>
            <person name="Collen J."/>
            <person name="Dittami S.M."/>
            <person name="Gachon C.M."/>
            <person name="Green B.R."/>
            <person name="Karpowicz S."/>
            <person name="Kim J.W."/>
            <person name="Kudahl U."/>
            <person name="Lin S."/>
            <person name="Michel G."/>
            <person name="Mittag M."/>
            <person name="Olson B.J."/>
            <person name="Pangilinan J."/>
            <person name="Peng Y."/>
            <person name="Qiu H."/>
            <person name="Shu S."/>
            <person name="Singer J.T."/>
            <person name="Smith A.G."/>
            <person name="Sprecher B.N."/>
            <person name="Wagner V."/>
            <person name="Wang W."/>
            <person name="Wang Z.-Y."/>
            <person name="Yan J."/>
            <person name="Yarish C."/>
            <person name="Zoeuner-Riek S."/>
            <person name="Zhuang Y."/>
            <person name="Zou Y."/>
            <person name="Lindquist E.A."/>
            <person name="Grimwood J."/>
            <person name="Barry K."/>
            <person name="Rokhsar D.S."/>
            <person name="Schmutz J."/>
            <person name="Stiller J.W."/>
            <person name="Grossman A.R."/>
            <person name="Prochnik S.E."/>
        </authorList>
    </citation>
    <scope>NUCLEOTIDE SEQUENCE [LARGE SCALE GENOMIC DNA]</scope>
    <source>
        <strain evidence="2">4086291</strain>
    </source>
</reference>
<feature type="compositionally biased region" description="Pro residues" evidence="1">
    <location>
        <begin position="82"/>
        <end position="92"/>
    </location>
</feature>
<dbReference type="InterPro" id="IPR032710">
    <property type="entry name" value="NTF2-like_dom_sf"/>
</dbReference>
<gene>
    <name evidence="2" type="ORF">BU14_0532s0018</name>
</gene>
<dbReference type="Pfam" id="PF10184">
    <property type="entry name" value="DUF2358"/>
    <property type="match status" value="1"/>
</dbReference>
<evidence type="ECO:0000313" key="2">
    <source>
        <dbReference type="EMBL" id="OSX71459.1"/>
    </source>
</evidence>
<accession>A0A1X6NS52</accession>
<proteinExistence type="predicted"/>
<dbReference type="EMBL" id="KV919133">
    <property type="protein sequence ID" value="OSX71459.1"/>
    <property type="molecule type" value="Genomic_DNA"/>
</dbReference>
<evidence type="ECO:0000313" key="3">
    <source>
        <dbReference type="Proteomes" id="UP000218209"/>
    </source>
</evidence>
<feature type="compositionally biased region" description="Basic residues" evidence="1">
    <location>
        <begin position="340"/>
        <end position="353"/>
    </location>
</feature>
<dbReference type="SUPFAM" id="SSF54427">
    <property type="entry name" value="NTF2-like"/>
    <property type="match status" value="1"/>
</dbReference>
<dbReference type="AlphaFoldDB" id="A0A1X6NS52"/>
<name>A0A1X6NS52_PORUM</name>
<sequence length="353" mass="36553">MPLAPPRAARRPTLRYDLRGVTVLASSSLYPFSPPPCVMVGTGGLPAVAFAVAAGPAAVRPGGAWARRGAALSRGGRALSTTPPPPPLPPRAPTMVTSPVTTIERDTPPPASPPPAVTALAAKLQTELPALFTPGTDPDWSIYTDDVLFEDPLNRFRGVRKYRANIGFLKDSFAFRNSAMFLHDTVAEEDAVVTRWTLAMTAAFLPWAPRVVFTGESIYGVDVSPGGGGDGGGGGSGGGGGVNRHVDTWDSITAQGFPSLEAVADLVGQLSPAGAAVARGGSGGDAPPGVPPYLTLRRAAAWEVRRVDAHDVVAAAAAWAPGGGGGSTRPPWPPCAPRGRPPRRPTRRACRCW</sequence>
<feature type="compositionally biased region" description="Low complexity" evidence="1">
    <location>
        <begin position="70"/>
        <end position="81"/>
    </location>
</feature>
<organism evidence="2 3">
    <name type="scientific">Porphyra umbilicalis</name>
    <name type="common">Purple laver</name>
    <name type="synonym">Red alga</name>
    <dbReference type="NCBI Taxonomy" id="2786"/>
    <lineage>
        <taxon>Eukaryota</taxon>
        <taxon>Rhodophyta</taxon>
        <taxon>Bangiophyceae</taxon>
        <taxon>Bangiales</taxon>
        <taxon>Bangiaceae</taxon>
        <taxon>Porphyra</taxon>
    </lineage>
</organism>
<dbReference type="InterPro" id="IPR018790">
    <property type="entry name" value="DUF2358"/>
</dbReference>
<evidence type="ECO:0000256" key="1">
    <source>
        <dbReference type="SAM" id="MobiDB-lite"/>
    </source>
</evidence>
<feature type="region of interest" description="Disordered" evidence="1">
    <location>
        <begin position="70"/>
        <end position="93"/>
    </location>
</feature>
<feature type="region of interest" description="Disordered" evidence="1">
    <location>
        <begin position="320"/>
        <end position="353"/>
    </location>
</feature>
<dbReference type="Proteomes" id="UP000218209">
    <property type="component" value="Unassembled WGS sequence"/>
</dbReference>
<keyword evidence="3" id="KW-1185">Reference proteome</keyword>
<protein>
    <submittedName>
        <fullName evidence="2">Uncharacterized protein</fullName>
    </submittedName>
</protein>